<evidence type="ECO:0000313" key="2">
    <source>
        <dbReference type="EMBL" id="WUP76489.1"/>
    </source>
</evidence>
<dbReference type="EMBL" id="CP108085">
    <property type="protein sequence ID" value="WUP76489.1"/>
    <property type="molecule type" value="Genomic_DNA"/>
</dbReference>
<protein>
    <submittedName>
        <fullName evidence="2">Uncharacterized protein</fullName>
    </submittedName>
</protein>
<gene>
    <name evidence="2" type="ORF">OG913_05570</name>
</gene>
<evidence type="ECO:0000313" key="3">
    <source>
        <dbReference type="Proteomes" id="UP001432011"/>
    </source>
</evidence>
<feature type="region of interest" description="Disordered" evidence="1">
    <location>
        <begin position="1"/>
        <end position="27"/>
    </location>
</feature>
<proteinExistence type="predicted"/>
<organism evidence="2 3">
    <name type="scientific">Microbispora hainanensis</name>
    <dbReference type="NCBI Taxonomy" id="568844"/>
    <lineage>
        <taxon>Bacteria</taxon>
        <taxon>Bacillati</taxon>
        <taxon>Actinomycetota</taxon>
        <taxon>Actinomycetes</taxon>
        <taxon>Streptosporangiales</taxon>
        <taxon>Streptosporangiaceae</taxon>
        <taxon>Microbispora</taxon>
    </lineage>
</organism>
<name>A0ABZ1SVY2_9ACTN</name>
<sequence>MAGLLTVTGDGGVTGARHRRRTSHSMIGAVGEGPMLTAAGRTCAVPALDEVVFNVIPLCGSGTTCPAATVMASLTHF</sequence>
<evidence type="ECO:0000256" key="1">
    <source>
        <dbReference type="SAM" id="MobiDB-lite"/>
    </source>
</evidence>
<reference evidence="2" key="1">
    <citation type="submission" date="2022-10" db="EMBL/GenBank/DDBJ databases">
        <title>The complete genomes of actinobacterial strains from the NBC collection.</title>
        <authorList>
            <person name="Joergensen T.S."/>
            <person name="Alvarez Arevalo M."/>
            <person name="Sterndorff E.B."/>
            <person name="Faurdal D."/>
            <person name="Vuksanovic O."/>
            <person name="Mourched A.-S."/>
            <person name="Charusanti P."/>
            <person name="Shaw S."/>
            <person name="Blin K."/>
            <person name="Weber T."/>
        </authorList>
    </citation>
    <scope>NUCLEOTIDE SEQUENCE</scope>
    <source>
        <strain evidence="2">NBC_00254</strain>
    </source>
</reference>
<accession>A0ABZ1SVY2</accession>
<dbReference type="RefSeq" id="WP_328709890.1">
    <property type="nucleotide sequence ID" value="NZ_CP108085.1"/>
</dbReference>
<dbReference type="Proteomes" id="UP001432011">
    <property type="component" value="Chromosome"/>
</dbReference>
<keyword evidence="3" id="KW-1185">Reference proteome</keyword>